<evidence type="ECO:0000256" key="1">
    <source>
        <dbReference type="ARBA" id="ARBA00004196"/>
    </source>
</evidence>
<dbReference type="PANTHER" id="PTHR32347:SF14">
    <property type="entry name" value="EFFLUX SYSTEM COMPONENT YKNX-RELATED"/>
    <property type="match status" value="1"/>
</dbReference>
<evidence type="ECO:0000313" key="6">
    <source>
        <dbReference type="EMBL" id="MBB6451027.1"/>
    </source>
</evidence>
<evidence type="ECO:0000259" key="4">
    <source>
        <dbReference type="Pfam" id="PF25984"/>
    </source>
</evidence>
<dbReference type="InterPro" id="IPR058639">
    <property type="entry name" value="BSH_YknX-like"/>
</dbReference>
<evidence type="ECO:0000256" key="2">
    <source>
        <dbReference type="ARBA" id="ARBA00023054"/>
    </source>
</evidence>
<feature type="domain" description="YknX-like barrel-sandwich hybrid" evidence="4">
    <location>
        <begin position="62"/>
        <end position="210"/>
    </location>
</feature>
<keyword evidence="7" id="KW-1185">Reference proteome</keyword>
<reference evidence="6 7" key="1">
    <citation type="submission" date="2020-08" db="EMBL/GenBank/DDBJ databases">
        <title>Genomic Encyclopedia of Type Strains, Phase IV (KMG-IV): sequencing the most valuable type-strain genomes for metagenomic binning, comparative biology and taxonomic classification.</title>
        <authorList>
            <person name="Goeker M."/>
        </authorList>
    </citation>
    <scope>NUCLEOTIDE SEQUENCE [LARGE SCALE GENOMIC DNA]</scope>
    <source>
        <strain evidence="6 7">DSM 21769</strain>
    </source>
</reference>
<name>A0A841PQA0_9BACL</name>
<comment type="caution">
    <text evidence="6">The sequence shown here is derived from an EMBL/GenBank/DDBJ whole genome shotgun (WGS) entry which is preliminary data.</text>
</comment>
<accession>A0A841PQA0</accession>
<dbReference type="InterPro" id="IPR050465">
    <property type="entry name" value="UPF0194_transport"/>
</dbReference>
<sequence length="388" mass="43848">MKKRIAILIGVLIVLAVIGTNTYIVSEEQAVEPEELEIITVEEVDIYESIIANGRVEPRDEQSVYEEPQYGEVEDIHVEEGESVEEGDLLVSYEEDEEIARQVVSIQNSIDRLHLEVEQQDRQISNAETRIANAQNNNEPDEVIEQYEQERDDLLFQQQLTEQEISEQEEELVYYEDRENDPHEVYSDLNGLVQERNESSEAAEGERLLHVVADNGWDINGTVSEYDLVHVEEEQEVTVEANVINDQEWLGTITDLGTTPVEVDDHLEGEEENVTSYPFTVQLEEEAPELVYGFHVNVLIDVETATAATVIPAEVIETETNLEDNTETEYVYLIEDGVIVRQGIDTGIRNEQGVQVVAGLEPGDLIVVQDEENPVMSGMEVDQDDSAE</sequence>
<feature type="domain" description="YknX-like beta-barrel" evidence="5">
    <location>
        <begin position="218"/>
        <end position="300"/>
    </location>
</feature>
<keyword evidence="2 3" id="KW-0175">Coiled coil</keyword>
<comment type="subcellular location">
    <subcellularLocation>
        <location evidence="1">Cell envelope</location>
    </subcellularLocation>
</comment>
<dbReference type="PANTHER" id="PTHR32347">
    <property type="entry name" value="EFFLUX SYSTEM COMPONENT YKNX-RELATED"/>
    <property type="match status" value="1"/>
</dbReference>
<dbReference type="Pfam" id="PF25984">
    <property type="entry name" value="BSH_YknX"/>
    <property type="match status" value="1"/>
</dbReference>
<gene>
    <name evidence="6" type="ORF">HNR44_003017</name>
</gene>
<dbReference type="InterPro" id="IPR058636">
    <property type="entry name" value="Beta-barrel_YknX"/>
</dbReference>
<evidence type="ECO:0000259" key="5">
    <source>
        <dbReference type="Pfam" id="PF25990"/>
    </source>
</evidence>
<dbReference type="RefSeq" id="WP_184405068.1">
    <property type="nucleotide sequence ID" value="NZ_JACHHJ010000004.1"/>
</dbReference>
<dbReference type="Gene3D" id="2.40.420.20">
    <property type="match status" value="1"/>
</dbReference>
<dbReference type="Pfam" id="PF25990">
    <property type="entry name" value="Beta-barrel_YknX"/>
    <property type="match status" value="1"/>
</dbReference>
<dbReference type="EMBL" id="JACHHJ010000004">
    <property type="protein sequence ID" value="MBB6451027.1"/>
    <property type="molecule type" value="Genomic_DNA"/>
</dbReference>
<dbReference type="GO" id="GO:0030313">
    <property type="term" value="C:cell envelope"/>
    <property type="evidence" value="ECO:0007669"/>
    <property type="project" value="UniProtKB-SubCell"/>
</dbReference>
<protein>
    <submittedName>
        <fullName evidence="6">HlyD family secretion protein</fullName>
    </submittedName>
</protein>
<dbReference type="Proteomes" id="UP000568839">
    <property type="component" value="Unassembled WGS sequence"/>
</dbReference>
<dbReference type="Gene3D" id="2.40.50.100">
    <property type="match status" value="1"/>
</dbReference>
<dbReference type="Gene3D" id="2.40.30.170">
    <property type="match status" value="1"/>
</dbReference>
<evidence type="ECO:0000256" key="3">
    <source>
        <dbReference type="SAM" id="Coils"/>
    </source>
</evidence>
<evidence type="ECO:0000313" key="7">
    <source>
        <dbReference type="Proteomes" id="UP000568839"/>
    </source>
</evidence>
<feature type="coiled-coil region" evidence="3">
    <location>
        <begin position="110"/>
        <end position="178"/>
    </location>
</feature>
<organism evidence="6 7">
    <name type="scientific">Geomicrobium halophilum</name>
    <dbReference type="NCBI Taxonomy" id="549000"/>
    <lineage>
        <taxon>Bacteria</taxon>
        <taxon>Bacillati</taxon>
        <taxon>Bacillota</taxon>
        <taxon>Bacilli</taxon>
        <taxon>Bacillales</taxon>
        <taxon>Geomicrobium</taxon>
    </lineage>
</organism>
<proteinExistence type="predicted"/>
<dbReference type="AlphaFoldDB" id="A0A841PQA0"/>